<evidence type="ECO:0000313" key="4">
    <source>
        <dbReference type="Proteomes" id="UP001529272"/>
    </source>
</evidence>
<reference evidence="1 3" key="1">
    <citation type="journal article" date="2017" name="Lancet Infect. Dis.">
        <title>Global outbreak of severe Mycobacterium chimaera disease after cardiac surgery: a molecular epidemiological study.</title>
        <authorList>
            <person name="van Ingen J."/>
            <person name="Kohl T."/>
            <person name="Kranzer K."/>
            <person name="Hasse B."/>
            <person name="Keller P."/>
            <person name="Szafranska A."/>
            <person name="Hillemann D."/>
            <person name="Chand M."/>
            <person name="Schreiber P."/>
            <person name="Sommerstein R."/>
            <person name="Berger C."/>
            <person name="Genoni M."/>
            <person name="Ruegg C."/>
            <person name="Troillet N."/>
            <person name="Widmer A.F."/>
            <person name="Becker S.L."/>
            <person name="Herrmann M."/>
            <person name="Eckmanns T."/>
            <person name="Haller S."/>
            <person name="Hoeller C."/>
            <person name="Debast S.B."/>
            <person name="Wolfhagen M.J."/>
            <person name="Hopman J."/>
            <person name="Kluytmans J."/>
            <person name="Langelaar M."/>
            <person name="Notermans D.W."/>
            <person name="ten Oever J."/>
            <person name="van den Barselaar P."/>
            <person name="Vonk A.B.A."/>
            <person name="Vos M.C."/>
            <person name="Ahmed N."/>
            <person name="Brown T."/>
            <person name="Crook D."/>
            <person name="Lamagni T."/>
            <person name="Phin N."/>
            <person name="Smith E.G."/>
            <person name="Zambon M."/>
            <person name="Serr A."/>
            <person name="Goetting T."/>
            <person name="Ebner W."/>
            <person name="Thuermer A."/>
            <person name="Utpatel C."/>
            <person name="Sproer C."/>
            <person name="Bunk B."/>
            <person name="Nubel U."/>
            <person name="Bloemberg G."/>
            <person name="Bottger E."/>
            <person name="Niemann S."/>
            <person name="Wagner D."/>
            <person name="Sax H."/>
        </authorList>
    </citation>
    <scope>NUCLEOTIDE SEQUENCE [LARGE SCALE GENOMIC DNA]</scope>
    <source>
        <strain evidence="1 3">ZUERICH-2</strain>
    </source>
</reference>
<organism evidence="1 3">
    <name type="scientific">Mycobacterium intracellulare subsp. chimaera</name>
    <dbReference type="NCBI Taxonomy" id="222805"/>
    <lineage>
        <taxon>Bacteria</taxon>
        <taxon>Bacillati</taxon>
        <taxon>Actinomycetota</taxon>
        <taxon>Actinomycetes</taxon>
        <taxon>Mycobacteriales</taxon>
        <taxon>Mycobacteriaceae</taxon>
        <taxon>Mycobacterium</taxon>
        <taxon>Mycobacterium avium complex (MAC)</taxon>
    </lineage>
</organism>
<evidence type="ECO:0000313" key="3">
    <source>
        <dbReference type="Proteomes" id="UP000198286"/>
    </source>
</evidence>
<reference evidence="2" key="2">
    <citation type="submission" date="2023-06" db="EMBL/GenBank/DDBJ databases">
        <title>Itaconate inhibition of nontuberculous mycobacteria.</title>
        <authorList>
            <person name="Breen P."/>
            <person name="Zimbric M."/>
            <person name="Caverly L."/>
        </authorList>
    </citation>
    <scope>NUCLEOTIDE SEQUENCE</scope>
    <source>
        <strain evidence="2">FLAC1071</strain>
    </source>
</reference>
<sequence>MVSAATGSQPVQQILDREDVALRVLTRSDIADIAISPSEVMELVRGAYLRVADGSSRAPAKIMMRSPYRDSAAYAMPGYDGGSQITAFKDYYMQNDDGKKEYITITLYDDKAGLPIAFMDCFRVTALRTAANTALIASACAMPGARTALVTGSGAQGRYTFPFLLTALPDLDRLLLFGTHPDGIAAVRAYVREQHPDRDIEVVTDPEKAANEADVLVATSAGPATEVKFRTSWLKPGALFVSVNGTGVHSSSLRDADYAAATSAGQLAVTGTRFADENGSLRLDAELPDILAGQAPGRRDKDDRVFVFNSGMAITDIPVAHELAAQAIARGRGQEIKLWS</sequence>
<dbReference type="Gene3D" id="3.40.50.720">
    <property type="entry name" value="NAD(P)-binding Rossmann-like Domain"/>
    <property type="match status" value="1"/>
</dbReference>
<dbReference type="RefSeq" id="WP_014942259.1">
    <property type="nucleotide sequence ID" value="NZ_CAAHFK010000090.1"/>
</dbReference>
<keyword evidence="4" id="KW-1185">Reference proteome</keyword>
<protein>
    <submittedName>
        <fullName evidence="1">Ornithine cyclodeaminase</fullName>
    </submittedName>
</protein>
<dbReference type="EMBL" id="JASZZX010000035">
    <property type="protein sequence ID" value="MDM3929355.1"/>
    <property type="molecule type" value="Genomic_DNA"/>
</dbReference>
<dbReference type="SUPFAM" id="SSF51735">
    <property type="entry name" value="NAD(P)-binding Rossmann-fold domains"/>
    <property type="match status" value="1"/>
</dbReference>
<dbReference type="EMBL" id="CP015267">
    <property type="protein sequence ID" value="ASL15696.1"/>
    <property type="molecule type" value="Genomic_DNA"/>
</dbReference>
<dbReference type="Pfam" id="PF02423">
    <property type="entry name" value="OCD_Mu_crystall"/>
    <property type="match status" value="1"/>
</dbReference>
<dbReference type="InterPro" id="IPR003462">
    <property type="entry name" value="ODC_Mu_crystall"/>
</dbReference>
<gene>
    <name evidence="1" type="ORF">MYCOZU2_03308</name>
    <name evidence="2" type="ORF">QRB35_25570</name>
</gene>
<dbReference type="AlphaFoldDB" id="A0A1Y0TA41"/>
<dbReference type="STRING" id="222805.AN480_12935"/>
<dbReference type="Proteomes" id="UP000198286">
    <property type="component" value="Chromosome"/>
</dbReference>
<reference evidence="2" key="3">
    <citation type="submission" date="2023-06" db="EMBL/GenBank/DDBJ databases">
        <authorList>
            <person name="Spilker T."/>
        </authorList>
    </citation>
    <scope>NUCLEOTIDE SEQUENCE</scope>
    <source>
        <strain evidence="2">FLAC1071</strain>
    </source>
</reference>
<dbReference type="GO" id="GO:0005737">
    <property type="term" value="C:cytoplasm"/>
    <property type="evidence" value="ECO:0007669"/>
    <property type="project" value="TreeGrafter"/>
</dbReference>
<dbReference type="Proteomes" id="UP001529272">
    <property type="component" value="Unassembled WGS sequence"/>
</dbReference>
<dbReference type="PIRSF" id="PIRSF001439">
    <property type="entry name" value="CryM"/>
    <property type="match status" value="1"/>
</dbReference>
<name>A0A1Y0TA41_MYCIT</name>
<proteinExistence type="predicted"/>
<dbReference type="PANTHER" id="PTHR13812">
    <property type="entry name" value="KETIMINE REDUCTASE MU-CRYSTALLIN"/>
    <property type="match status" value="1"/>
</dbReference>
<dbReference type="PANTHER" id="PTHR13812:SF19">
    <property type="entry name" value="KETIMINE REDUCTASE MU-CRYSTALLIN"/>
    <property type="match status" value="1"/>
</dbReference>
<evidence type="ECO:0000313" key="1">
    <source>
        <dbReference type="EMBL" id="ASL15696.1"/>
    </source>
</evidence>
<dbReference type="InterPro" id="IPR023401">
    <property type="entry name" value="ODC_N"/>
</dbReference>
<accession>A0A1Y0TA41</accession>
<dbReference type="InterPro" id="IPR036291">
    <property type="entry name" value="NAD(P)-bd_dom_sf"/>
</dbReference>
<dbReference type="Gene3D" id="3.30.1780.10">
    <property type="entry name" value="ornithine cyclodeaminase, domain 1"/>
    <property type="match status" value="1"/>
</dbReference>
<evidence type="ECO:0000313" key="2">
    <source>
        <dbReference type="EMBL" id="MDM3929355.1"/>
    </source>
</evidence>